<dbReference type="Proteomes" id="UP001497516">
    <property type="component" value="Chromosome 7"/>
</dbReference>
<dbReference type="AlphaFoldDB" id="A0AAV2FNX5"/>
<dbReference type="PROSITE" id="PS50994">
    <property type="entry name" value="INTEGRASE"/>
    <property type="match status" value="1"/>
</dbReference>
<feature type="compositionally biased region" description="Low complexity" evidence="1">
    <location>
        <begin position="458"/>
        <end position="472"/>
    </location>
</feature>
<feature type="compositionally biased region" description="Low complexity" evidence="1">
    <location>
        <begin position="569"/>
        <end position="585"/>
    </location>
</feature>
<accession>A0AAV2FNX5</accession>
<dbReference type="EMBL" id="OZ034820">
    <property type="protein sequence ID" value="CAL1400024.1"/>
    <property type="molecule type" value="Genomic_DNA"/>
</dbReference>
<dbReference type="PANTHER" id="PTHR37610">
    <property type="entry name" value="CCHC-TYPE DOMAIN-CONTAINING PROTEIN"/>
    <property type="match status" value="1"/>
</dbReference>
<dbReference type="GO" id="GO:0003676">
    <property type="term" value="F:nucleic acid binding"/>
    <property type="evidence" value="ECO:0007669"/>
    <property type="project" value="InterPro"/>
</dbReference>
<dbReference type="Pfam" id="PF14223">
    <property type="entry name" value="Retrotran_gag_2"/>
    <property type="match status" value="1"/>
</dbReference>
<feature type="region of interest" description="Disordered" evidence="1">
    <location>
        <begin position="458"/>
        <end position="585"/>
    </location>
</feature>
<organism evidence="3 4">
    <name type="scientific">Linum trigynum</name>
    <dbReference type="NCBI Taxonomy" id="586398"/>
    <lineage>
        <taxon>Eukaryota</taxon>
        <taxon>Viridiplantae</taxon>
        <taxon>Streptophyta</taxon>
        <taxon>Embryophyta</taxon>
        <taxon>Tracheophyta</taxon>
        <taxon>Spermatophyta</taxon>
        <taxon>Magnoliopsida</taxon>
        <taxon>eudicotyledons</taxon>
        <taxon>Gunneridae</taxon>
        <taxon>Pentapetalae</taxon>
        <taxon>rosids</taxon>
        <taxon>fabids</taxon>
        <taxon>Malpighiales</taxon>
        <taxon>Linaceae</taxon>
        <taxon>Linum</taxon>
    </lineage>
</organism>
<protein>
    <recommendedName>
        <fullName evidence="2">Integrase catalytic domain-containing protein</fullName>
    </recommendedName>
</protein>
<evidence type="ECO:0000313" key="3">
    <source>
        <dbReference type="EMBL" id="CAL1400024.1"/>
    </source>
</evidence>
<name>A0AAV2FNX5_9ROSI</name>
<proteinExistence type="predicted"/>
<keyword evidence="4" id="KW-1185">Reference proteome</keyword>
<evidence type="ECO:0000313" key="4">
    <source>
        <dbReference type="Proteomes" id="UP001497516"/>
    </source>
</evidence>
<dbReference type="InterPro" id="IPR001584">
    <property type="entry name" value="Integrase_cat-core"/>
</dbReference>
<dbReference type="GO" id="GO:0015074">
    <property type="term" value="P:DNA integration"/>
    <property type="evidence" value="ECO:0007669"/>
    <property type="project" value="InterPro"/>
</dbReference>
<gene>
    <name evidence="3" type="ORF">LTRI10_LOCUS40178</name>
</gene>
<feature type="domain" description="Integrase catalytic" evidence="2">
    <location>
        <begin position="306"/>
        <end position="386"/>
    </location>
</feature>
<dbReference type="InterPro" id="IPR012337">
    <property type="entry name" value="RNaseH-like_sf"/>
</dbReference>
<evidence type="ECO:0000256" key="1">
    <source>
        <dbReference type="SAM" id="MobiDB-lite"/>
    </source>
</evidence>
<dbReference type="SUPFAM" id="SSF53098">
    <property type="entry name" value="Ribonuclease H-like"/>
    <property type="match status" value="1"/>
</dbReference>
<dbReference type="Gene3D" id="3.30.420.10">
    <property type="entry name" value="Ribonuclease H-like superfamily/Ribonuclease H"/>
    <property type="match status" value="1"/>
</dbReference>
<dbReference type="Pfam" id="PF25597">
    <property type="entry name" value="SH3_retrovirus"/>
    <property type="match status" value="1"/>
</dbReference>
<sequence length="585" mass="65362">MSKDEDSTSGGSGGSPVADEVIPINSLYLHPSKNPAQLFGSDLLTDLNYGEWVNDLTETLIAKNKMAFVDGSLPRAKAGTPRRQEAWDRCDATVKGWLKTSMTREVRNSVRMASMARDIWSDLQNRFSKGSAQRAYELRRLISSLRQEKLSVSAFYTKLRSYWDELDAVSVVPRCVCPRCTCGGCRCDLLSQHQLKQETERLFEFLLGLDDGYAIVRWQILSSRLTPTLADAYQRVSAEEQHMLLTNGRRPPVDTAGFKAQVADKDPKDDREKLRCINCNKVGHLRETCYRLIGCPPGHPRAKPGAYYEEKGILLQTSCTDTPQQNGVVERKHRHLLETARALMFYAGLHIRFWGECVVTAAYLINRLPSPVISHKTPFQVLLGKTPTYSHLRSFGCLVYVKDTHHDLDKFVERGRPCVFVGYPGNQKGYRVFDLQTRRILVSRDTHFVEDCFPFREPASSSSHVPRSPSHAQFRSQSHVHELPMQRSGPLLGEPPFLSADEDPADWISPDSDSGPHVDAATSPHHDDLAPNAVEVADDDDDDDDADEEHSDVESSPPATTTPSPPPSTAQSSSQSPTSFPTRAL</sequence>
<dbReference type="InterPro" id="IPR057670">
    <property type="entry name" value="SH3_retrovirus"/>
</dbReference>
<reference evidence="3 4" key="1">
    <citation type="submission" date="2024-04" db="EMBL/GenBank/DDBJ databases">
        <authorList>
            <person name="Fracassetti M."/>
        </authorList>
    </citation>
    <scope>NUCLEOTIDE SEQUENCE [LARGE SCALE GENOMIC DNA]</scope>
</reference>
<feature type="compositionally biased region" description="Acidic residues" evidence="1">
    <location>
        <begin position="536"/>
        <end position="551"/>
    </location>
</feature>
<dbReference type="PANTHER" id="PTHR37610:SF97">
    <property type="entry name" value="RETROTRANSPOSON GAG DOMAIN-CONTAINING PROTEIN"/>
    <property type="match status" value="1"/>
</dbReference>
<dbReference type="InterPro" id="IPR036397">
    <property type="entry name" value="RNaseH_sf"/>
</dbReference>
<evidence type="ECO:0000259" key="2">
    <source>
        <dbReference type="PROSITE" id="PS50994"/>
    </source>
</evidence>